<evidence type="ECO:0008006" key="5">
    <source>
        <dbReference type="Google" id="ProtNLM"/>
    </source>
</evidence>
<proteinExistence type="predicted"/>
<dbReference type="InterPro" id="IPR017853">
    <property type="entry name" value="GH"/>
</dbReference>
<dbReference type="SUPFAM" id="SSF50891">
    <property type="entry name" value="Cyclophilin-like"/>
    <property type="match status" value="1"/>
</dbReference>
<sequence length="356" mass="39840">MLGISIYLKEENREKNAEWIRKTSSYGFKSIFTSLHIPEDNPETYKDLLQELGSLARTYNMELMADVSPKSLGHLGIDGDRVPLLLDWGLAGIRVDYGFSPDEIVNLSKQLKIGINASTVSDAELDSLIEKGLNVENVEAWHNFYPRPETGLDLDFLIERNVMLKSRGITTMAFIPGDDTLRGPIFEGLPTLEQHRRLSPALAAAQLKYSGYTDKILIGDPSSKEETLKTLNIIDKGVIPLTVELLTDKNYSHLLEGVHTNRMDPGRDVIRSVESRSYAGTGKTIEPCSTVERRVGTVTVDNELYGRYSGELQIMKRDLPKDDKVNVIARIVDEDLPLIHQIKAGGKFQLLARDTK</sequence>
<dbReference type="InterPro" id="IPR043894">
    <property type="entry name" value="MupG_C"/>
</dbReference>
<evidence type="ECO:0000313" key="3">
    <source>
        <dbReference type="EMBL" id="SCB72791.1"/>
    </source>
</evidence>
<gene>
    <name evidence="3" type="ORF">GA0061094_0096</name>
</gene>
<dbReference type="RefSeq" id="WP_058297043.1">
    <property type="nucleotide sequence ID" value="NZ_FMAU01000001.1"/>
</dbReference>
<dbReference type="EMBL" id="FMAU01000001">
    <property type="protein sequence ID" value="SCB72791.1"/>
    <property type="molecule type" value="Genomic_DNA"/>
</dbReference>
<feature type="domain" description="6-phospho-N-acetylmuramidase C-terminal" evidence="1">
    <location>
        <begin position="241"/>
        <end position="350"/>
    </location>
</feature>
<dbReference type="Gene3D" id="2.40.100.10">
    <property type="entry name" value="Cyclophilin-like"/>
    <property type="match status" value="1"/>
</dbReference>
<keyword evidence="4" id="KW-1185">Reference proteome</keyword>
<dbReference type="SUPFAM" id="SSF51445">
    <property type="entry name" value="(Trans)glycosidases"/>
    <property type="match status" value="1"/>
</dbReference>
<accession>A0A0V8HQC0</accession>
<organism evidence="3 4">
    <name type="scientific">[Bacillus] enclensis</name>
    <dbReference type="NCBI Taxonomy" id="1402860"/>
    <lineage>
        <taxon>Bacteria</taxon>
        <taxon>Bacillati</taxon>
        <taxon>Bacillota</taxon>
        <taxon>Bacilli</taxon>
        <taxon>Bacillales</taxon>
        <taxon>Bacillaceae</taxon>
        <taxon>Rossellomorea</taxon>
    </lineage>
</organism>
<dbReference type="OrthoDB" id="5809921at2"/>
<dbReference type="InterPro" id="IPR043797">
    <property type="entry name" value="MupG_N"/>
</dbReference>
<evidence type="ECO:0000259" key="2">
    <source>
        <dbReference type="Pfam" id="PF19200"/>
    </source>
</evidence>
<dbReference type="Gene3D" id="3.20.20.70">
    <property type="entry name" value="Aldolase class I"/>
    <property type="match status" value="1"/>
</dbReference>
<reference evidence="4" key="1">
    <citation type="submission" date="2016-08" db="EMBL/GenBank/DDBJ databases">
        <authorList>
            <person name="Varghese N."/>
            <person name="Submissions Spin"/>
        </authorList>
    </citation>
    <scope>NUCLEOTIDE SEQUENCE [LARGE SCALE GENOMIC DNA]</scope>
    <source>
        <strain evidence="4">SGD-1123</strain>
    </source>
</reference>
<dbReference type="Pfam" id="PF19200">
    <property type="entry name" value="MupG_N"/>
    <property type="match status" value="1"/>
</dbReference>
<dbReference type="AlphaFoldDB" id="A0A0V8HQC0"/>
<dbReference type="Pfam" id="PF05913">
    <property type="entry name" value="MupG_C"/>
    <property type="match status" value="1"/>
</dbReference>
<dbReference type="PANTHER" id="PTHR38435">
    <property type="match status" value="1"/>
</dbReference>
<feature type="domain" description="6-phospho-N-acetylmuramidase N-terminal" evidence="2">
    <location>
        <begin position="2"/>
        <end position="231"/>
    </location>
</feature>
<dbReference type="PANTHER" id="PTHR38435:SF2">
    <property type="entry name" value="DUF871 DOMAIN-CONTAINING PROTEIN"/>
    <property type="match status" value="1"/>
</dbReference>
<dbReference type="InterPro" id="IPR013785">
    <property type="entry name" value="Aldolase_TIM"/>
</dbReference>
<evidence type="ECO:0000313" key="4">
    <source>
        <dbReference type="Proteomes" id="UP000181997"/>
    </source>
</evidence>
<dbReference type="InterPro" id="IPR008589">
    <property type="entry name" value="MupG"/>
</dbReference>
<dbReference type="Proteomes" id="UP000181997">
    <property type="component" value="Unassembled WGS sequence"/>
</dbReference>
<evidence type="ECO:0000259" key="1">
    <source>
        <dbReference type="Pfam" id="PF05913"/>
    </source>
</evidence>
<name>A0A0V8HQC0_9BACI</name>
<dbReference type="InterPro" id="IPR029000">
    <property type="entry name" value="Cyclophilin-like_dom_sf"/>
</dbReference>
<protein>
    <recommendedName>
        <fullName evidence="5">Outer surface protein</fullName>
    </recommendedName>
</protein>